<keyword evidence="2" id="KW-1185">Reference proteome</keyword>
<dbReference type="KEGG" id="seo:STM14_3965"/>
<name>A0A0F6B767_SALT1</name>
<dbReference type="Proteomes" id="UP000002695">
    <property type="component" value="Chromosome"/>
</dbReference>
<evidence type="ECO:0000313" key="2">
    <source>
        <dbReference type="Proteomes" id="UP000002695"/>
    </source>
</evidence>
<gene>
    <name evidence="1" type="ordered locus">STM14_3965</name>
</gene>
<accession>A0A0F6B767</accession>
<dbReference type="HOGENOM" id="CLU_3367209_0_0_6"/>
<evidence type="ECO:0000313" key="1">
    <source>
        <dbReference type="EMBL" id="ACY90364.1"/>
    </source>
</evidence>
<reference evidence="1 2" key="1">
    <citation type="journal article" date="2010" name="J. Bacteriol.">
        <title>Short-term signatures of evolutionary change in the Salmonella enterica serovar typhimurium 14028 genome.</title>
        <authorList>
            <person name="Jarvik T."/>
            <person name="Smillie C."/>
            <person name="Groisman E.A."/>
            <person name="Ochman H."/>
        </authorList>
    </citation>
    <scope>NUCLEOTIDE SEQUENCE [LARGE SCALE GENOMIC DNA]</scope>
    <source>
        <strain evidence="2">14028s / SGSC 2262</strain>
    </source>
</reference>
<organism evidence="1 2">
    <name type="scientific">Salmonella typhimurium (strain 14028s / SGSC 2262)</name>
    <dbReference type="NCBI Taxonomy" id="588858"/>
    <lineage>
        <taxon>Bacteria</taxon>
        <taxon>Pseudomonadati</taxon>
        <taxon>Pseudomonadota</taxon>
        <taxon>Gammaproteobacteria</taxon>
        <taxon>Enterobacterales</taxon>
        <taxon>Enterobacteriaceae</taxon>
        <taxon>Salmonella</taxon>
    </lineage>
</organism>
<dbReference type="EMBL" id="CP001363">
    <property type="protein sequence ID" value="ACY90364.1"/>
    <property type="molecule type" value="Genomic_DNA"/>
</dbReference>
<dbReference type="AlphaFoldDB" id="A0A0F6B767"/>
<protein>
    <submittedName>
        <fullName evidence="1">Uncharacterized protein</fullName>
    </submittedName>
</protein>
<proteinExistence type="predicted"/>
<sequence length="35" mass="4188">MNDLPLQRFARLMRGFTHIRVRVVISREDAQKIGY</sequence>